<name>A0A2P2J9J4_RHIMU</name>
<sequence>MQHLHIILFHHRQNSKKDGIPPIYFQFNVHFKFCSNNITYKCFSSTRKGQ</sequence>
<reference evidence="1" key="1">
    <citation type="submission" date="2018-02" db="EMBL/GenBank/DDBJ databases">
        <title>Rhizophora mucronata_Transcriptome.</title>
        <authorList>
            <person name="Meera S.P."/>
            <person name="Sreeshan A."/>
            <person name="Augustine A."/>
        </authorList>
    </citation>
    <scope>NUCLEOTIDE SEQUENCE</scope>
    <source>
        <tissue evidence="1">Leaf</tissue>
    </source>
</reference>
<evidence type="ECO:0000313" key="1">
    <source>
        <dbReference type="EMBL" id="MBW90138.1"/>
    </source>
</evidence>
<organism evidence="1">
    <name type="scientific">Rhizophora mucronata</name>
    <name type="common">Asiatic mangrove</name>
    <dbReference type="NCBI Taxonomy" id="61149"/>
    <lineage>
        <taxon>Eukaryota</taxon>
        <taxon>Viridiplantae</taxon>
        <taxon>Streptophyta</taxon>
        <taxon>Embryophyta</taxon>
        <taxon>Tracheophyta</taxon>
        <taxon>Spermatophyta</taxon>
        <taxon>Magnoliopsida</taxon>
        <taxon>eudicotyledons</taxon>
        <taxon>Gunneridae</taxon>
        <taxon>Pentapetalae</taxon>
        <taxon>rosids</taxon>
        <taxon>fabids</taxon>
        <taxon>Malpighiales</taxon>
        <taxon>Rhizophoraceae</taxon>
        <taxon>Rhizophora</taxon>
    </lineage>
</organism>
<protein>
    <submittedName>
        <fullName evidence="1">Uncharacterized protein</fullName>
    </submittedName>
</protein>
<proteinExistence type="predicted"/>
<accession>A0A2P2J9J4</accession>
<dbReference type="AlphaFoldDB" id="A0A2P2J9J4"/>
<dbReference type="EMBL" id="GGEC01009655">
    <property type="protein sequence ID" value="MBW90138.1"/>
    <property type="molecule type" value="Transcribed_RNA"/>
</dbReference>